<dbReference type="PROSITE" id="PS51257">
    <property type="entry name" value="PROKAR_LIPOPROTEIN"/>
    <property type="match status" value="1"/>
</dbReference>
<dbReference type="Proteomes" id="UP000199126">
    <property type="component" value="Unassembled WGS sequence"/>
</dbReference>
<protein>
    <submittedName>
        <fullName evidence="1">Uncharacterized protein</fullName>
    </submittedName>
</protein>
<reference evidence="2" key="1">
    <citation type="submission" date="2016-10" db="EMBL/GenBank/DDBJ databases">
        <authorList>
            <person name="Varghese N."/>
            <person name="Submissions S."/>
        </authorList>
    </citation>
    <scope>NUCLEOTIDE SEQUENCE [LARGE SCALE GENOMIC DNA]</scope>
    <source>
        <strain evidence="2">CGMCC 1.10121</strain>
    </source>
</reference>
<gene>
    <name evidence="1" type="ORF">SAMN04487948_101150</name>
</gene>
<dbReference type="EMBL" id="FODV01000001">
    <property type="protein sequence ID" value="SEO21820.1"/>
    <property type="molecule type" value="Genomic_DNA"/>
</dbReference>
<evidence type="ECO:0000313" key="2">
    <source>
        <dbReference type="Proteomes" id="UP000199126"/>
    </source>
</evidence>
<sequence length="179" mass="19204">MTPERRRGYRPTRRRLLAAFGATTTLSGCLSAPSSGGPQYETHEIDGGAVFAPGLQDENEDAVFAALVTTSEESEAFVLDQFPAKADRTFVRATDFATQYLGVVQVAGLNSSMGLRVVDVAASRANLTVVVAVDDPTPQSDDRVVTTLLVRVTRDGDPVPDAIRVELSFDGRHETFSGE</sequence>
<name>A0A1H8MX20_9EURY</name>
<keyword evidence="2" id="KW-1185">Reference proteome</keyword>
<accession>A0A1H8MX20</accession>
<organism evidence="1 2">
    <name type="scientific">Halogranum amylolyticum</name>
    <dbReference type="NCBI Taxonomy" id="660520"/>
    <lineage>
        <taxon>Archaea</taxon>
        <taxon>Methanobacteriati</taxon>
        <taxon>Methanobacteriota</taxon>
        <taxon>Stenosarchaea group</taxon>
        <taxon>Halobacteria</taxon>
        <taxon>Halobacteriales</taxon>
        <taxon>Haloferacaceae</taxon>
    </lineage>
</organism>
<proteinExistence type="predicted"/>
<evidence type="ECO:0000313" key="1">
    <source>
        <dbReference type="EMBL" id="SEO21820.1"/>
    </source>
</evidence>
<dbReference type="RefSeq" id="WP_089820553.1">
    <property type="nucleotide sequence ID" value="NZ_FODV01000001.1"/>
</dbReference>
<dbReference type="AlphaFoldDB" id="A0A1H8MX20"/>